<feature type="transmembrane region" description="Helical" evidence="1">
    <location>
        <begin position="50"/>
        <end position="71"/>
    </location>
</feature>
<keyword evidence="1" id="KW-0812">Transmembrane</keyword>
<comment type="caution">
    <text evidence="2">The sequence shown here is derived from an EMBL/GenBank/DDBJ whole genome shotgun (WGS) entry which is preliminary data.</text>
</comment>
<evidence type="ECO:0000313" key="3">
    <source>
        <dbReference type="Proteomes" id="UP000284531"/>
    </source>
</evidence>
<feature type="transmembrane region" description="Helical" evidence="1">
    <location>
        <begin position="119"/>
        <end position="136"/>
    </location>
</feature>
<reference evidence="2 3" key="1">
    <citation type="submission" date="2018-09" db="EMBL/GenBank/DDBJ databases">
        <title>Genomic Encyclopedia of Archaeal and Bacterial Type Strains, Phase II (KMG-II): from individual species to whole genera.</title>
        <authorList>
            <person name="Goeker M."/>
        </authorList>
    </citation>
    <scope>NUCLEOTIDE SEQUENCE [LARGE SCALE GENOMIC DNA]</scope>
    <source>
        <strain evidence="2 3">DSM 21950</strain>
    </source>
</reference>
<protein>
    <submittedName>
        <fullName evidence="2">Uncharacterized protein</fullName>
    </submittedName>
</protein>
<accession>A0A419XB21</accession>
<name>A0A419XB21_9BACT</name>
<keyword evidence="1" id="KW-0472">Membrane</keyword>
<feature type="transmembrane region" description="Helical" evidence="1">
    <location>
        <begin position="92"/>
        <end position="113"/>
    </location>
</feature>
<organism evidence="2 3">
    <name type="scientific">Marinifilum flexuosum</name>
    <dbReference type="NCBI Taxonomy" id="1117708"/>
    <lineage>
        <taxon>Bacteria</taxon>
        <taxon>Pseudomonadati</taxon>
        <taxon>Bacteroidota</taxon>
        <taxon>Bacteroidia</taxon>
        <taxon>Marinilabiliales</taxon>
        <taxon>Marinifilaceae</taxon>
    </lineage>
</organism>
<dbReference type="RefSeq" id="WP_120239514.1">
    <property type="nucleotide sequence ID" value="NZ_RAPQ01000008.1"/>
</dbReference>
<evidence type="ECO:0000313" key="2">
    <source>
        <dbReference type="EMBL" id="RKE04770.1"/>
    </source>
</evidence>
<dbReference type="OrthoDB" id="1119045at2"/>
<gene>
    <name evidence="2" type="ORF">BXY64_1798</name>
</gene>
<evidence type="ECO:0000256" key="1">
    <source>
        <dbReference type="SAM" id="Phobius"/>
    </source>
</evidence>
<keyword evidence="1" id="KW-1133">Transmembrane helix</keyword>
<feature type="transmembrane region" description="Helical" evidence="1">
    <location>
        <begin position="12"/>
        <end position="38"/>
    </location>
</feature>
<dbReference type="Proteomes" id="UP000284531">
    <property type="component" value="Unassembled WGS sequence"/>
</dbReference>
<proteinExistence type="predicted"/>
<sequence length="160" mass="18724">MEKLKALVRWTRIGLLALFVIAVAMELSFGILLSYYDFEPPFLIQESDRLWFTIAGGIIILLELVAGWVLYRSKIKYIQILDQLEEKLKKFGRIYSLQLLLISAGGVTALLIFGITHDILWYLPWLICMYIIGKNFPFKLNLFHAMGIEEEEERKLFYKE</sequence>
<dbReference type="EMBL" id="RAPQ01000008">
    <property type="protein sequence ID" value="RKE04770.1"/>
    <property type="molecule type" value="Genomic_DNA"/>
</dbReference>
<keyword evidence="3" id="KW-1185">Reference proteome</keyword>
<dbReference type="AlphaFoldDB" id="A0A419XB21"/>